<evidence type="ECO:0000313" key="8">
    <source>
        <dbReference type="Proteomes" id="UP001369082"/>
    </source>
</evidence>
<keyword evidence="3 7" id="KW-0067">ATP-binding</keyword>
<dbReference type="InterPro" id="IPR003439">
    <property type="entry name" value="ABC_transporter-like_ATP-bd"/>
</dbReference>
<dbReference type="PROSITE" id="PS50893">
    <property type="entry name" value="ABC_TRANSPORTER_2"/>
    <property type="match status" value="1"/>
</dbReference>
<comment type="caution">
    <text evidence="7">The sequence shown here is derived from an EMBL/GenBank/DDBJ whole genome shotgun (WGS) entry which is preliminary data.</text>
</comment>
<dbReference type="InterPro" id="IPR027417">
    <property type="entry name" value="P-loop_NTPase"/>
</dbReference>
<dbReference type="InterPro" id="IPR003593">
    <property type="entry name" value="AAA+_ATPase"/>
</dbReference>
<dbReference type="SUPFAM" id="SSF52540">
    <property type="entry name" value="P-loop containing nucleoside triphosphate hydrolases"/>
    <property type="match status" value="1"/>
</dbReference>
<dbReference type="RefSeq" id="WP_341598270.1">
    <property type="nucleotide sequence ID" value="NZ_JBAKAZ010000042.1"/>
</dbReference>
<feature type="domain" description="ABC transporter" evidence="6">
    <location>
        <begin position="22"/>
        <end position="257"/>
    </location>
</feature>
<evidence type="ECO:0000256" key="3">
    <source>
        <dbReference type="ARBA" id="ARBA00022840"/>
    </source>
</evidence>
<evidence type="ECO:0000256" key="4">
    <source>
        <dbReference type="ARBA" id="ARBA00022967"/>
    </source>
</evidence>
<evidence type="ECO:0000259" key="6">
    <source>
        <dbReference type="PROSITE" id="PS50893"/>
    </source>
</evidence>
<evidence type="ECO:0000256" key="1">
    <source>
        <dbReference type="ARBA" id="ARBA00022448"/>
    </source>
</evidence>
<keyword evidence="4" id="KW-1278">Translocase</keyword>
<dbReference type="PANTHER" id="PTHR42794:SF1">
    <property type="entry name" value="HEMIN IMPORT ATP-BINDING PROTEIN HMUV"/>
    <property type="match status" value="1"/>
</dbReference>
<comment type="function">
    <text evidence="5">Part of the ABC transporter complex HmuTUV involved in hemin import. Responsible for energy coupling to the transport system.</text>
</comment>
<dbReference type="EMBL" id="JBAKAZ010000042">
    <property type="protein sequence ID" value="MEL0630140.1"/>
    <property type="molecule type" value="Genomic_DNA"/>
</dbReference>
<evidence type="ECO:0000256" key="5">
    <source>
        <dbReference type="ARBA" id="ARBA00037066"/>
    </source>
</evidence>
<dbReference type="SMART" id="SM00382">
    <property type="entry name" value="AAA"/>
    <property type="match status" value="1"/>
</dbReference>
<sequence length="273" mass="30261">MFNFFKSPAAMTQGDSTTKSVISLRAIHLQFAAHKLLNNIDLDFYRDELTILLGPNGTGKSSLLKTISNEVAFQGDCYFYGKLMKHWDQQAMAKHLAILPQHSQLTFNFCVQEVVALGALNLTLSRQQLDLTVIENMQKTDIQHLAQRSYPSLSGGEKQRVHLARVLTQLTNSGEQKVLLMDEPTSALDIQHQHRTLQLAKDIAQNGGTVIVVLHDLNLAAQYADRIVILNNGEIVANGSPAEVIRADVIEAVYKHPVEIITHPQTGHPVVLS</sequence>
<keyword evidence="1" id="KW-0813">Transport</keyword>
<name>A0ABU9GS35_9GAMM</name>
<accession>A0ABU9GS35</accession>
<evidence type="ECO:0000256" key="2">
    <source>
        <dbReference type="ARBA" id="ARBA00022741"/>
    </source>
</evidence>
<keyword evidence="8" id="KW-1185">Reference proteome</keyword>
<dbReference type="CDD" id="cd03214">
    <property type="entry name" value="ABC_Iron-Siderophores_B12_Hemin"/>
    <property type="match status" value="1"/>
</dbReference>
<gene>
    <name evidence="7" type="ORF">V6256_11045</name>
</gene>
<proteinExistence type="predicted"/>
<protein>
    <submittedName>
        <fullName evidence="7">Heme ABC transporter ATP-binding protein</fullName>
    </submittedName>
</protein>
<dbReference type="GO" id="GO:0005524">
    <property type="term" value="F:ATP binding"/>
    <property type="evidence" value="ECO:0007669"/>
    <property type="project" value="UniProtKB-KW"/>
</dbReference>
<organism evidence="7 8">
    <name type="scientific">Psychromonas aquatilis</name>
    <dbReference type="NCBI Taxonomy" id="2005072"/>
    <lineage>
        <taxon>Bacteria</taxon>
        <taxon>Pseudomonadati</taxon>
        <taxon>Pseudomonadota</taxon>
        <taxon>Gammaproteobacteria</taxon>
        <taxon>Alteromonadales</taxon>
        <taxon>Psychromonadaceae</taxon>
        <taxon>Psychromonas</taxon>
    </lineage>
</organism>
<evidence type="ECO:0000313" key="7">
    <source>
        <dbReference type="EMBL" id="MEL0630140.1"/>
    </source>
</evidence>
<dbReference type="PANTHER" id="PTHR42794">
    <property type="entry name" value="HEMIN IMPORT ATP-BINDING PROTEIN HMUV"/>
    <property type="match status" value="1"/>
</dbReference>
<keyword evidence="2" id="KW-0547">Nucleotide-binding</keyword>
<dbReference type="Pfam" id="PF00005">
    <property type="entry name" value="ABC_tran"/>
    <property type="match status" value="1"/>
</dbReference>
<dbReference type="Gene3D" id="3.40.50.300">
    <property type="entry name" value="P-loop containing nucleotide triphosphate hydrolases"/>
    <property type="match status" value="1"/>
</dbReference>
<dbReference type="NCBIfam" id="NF010068">
    <property type="entry name" value="PRK13548.1"/>
    <property type="match status" value="1"/>
</dbReference>
<dbReference type="Proteomes" id="UP001369082">
    <property type="component" value="Unassembled WGS sequence"/>
</dbReference>
<reference evidence="7 8" key="1">
    <citation type="submission" date="2024-02" db="EMBL/GenBank/DDBJ databases">
        <title>Bacteria isolated from the canopy kelp, Nereocystis luetkeana.</title>
        <authorList>
            <person name="Pfister C.A."/>
            <person name="Younker I.T."/>
            <person name="Light S.H."/>
        </authorList>
    </citation>
    <scope>NUCLEOTIDE SEQUENCE [LARGE SCALE GENOMIC DNA]</scope>
    <source>
        <strain evidence="7 8">TI.1.05</strain>
    </source>
</reference>